<dbReference type="AlphaFoldDB" id="A0A068NV44"/>
<accession>A0A068NV44</accession>
<feature type="transmembrane region" description="Helical" evidence="5">
    <location>
        <begin position="241"/>
        <end position="258"/>
    </location>
</feature>
<dbReference type="PANTHER" id="PTHR42723">
    <property type="entry name" value="CHLOROPHYLL SYNTHASE"/>
    <property type="match status" value="1"/>
</dbReference>
<keyword evidence="3 5" id="KW-1133">Transmembrane helix</keyword>
<dbReference type="Pfam" id="PF01040">
    <property type="entry name" value="UbiA"/>
    <property type="match status" value="1"/>
</dbReference>
<evidence type="ECO:0000313" key="6">
    <source>
        <dbReference type="EMBL" id="AIE87408.1"/>
    </source>
</evidence>
<evidence type="ECO:0000313" key="7">
    <source>
        <dbReference type="Proteomes" id="UP000027982"/>
    </source>
</evidence>
<feature type="transmembrane region" description="Helical" evidence="5">
    <location>
        <begin position="165"/>
        <end position="183"/>
    </location>
</feature>
<dbReference type="InterPro" id="IPR050475">
    <property type="entry name" value="Prenyltransferase_related"/>
</dbReference>
<evidence type="ECO:0000256" key="2">
    <source>
        <dbReference type="ARBA" id="ARBA00022692"/>
    </source>
</evidence>
<dbReference type="Proteomes" id="UP000027982">
    <property type="component" value="Chromosome"/>
</dbReference>
<dbReference type="GO" id="GO:0016765">
    <property type="term" value="F:transferase activity, transferring alkyl or aryl (other than methyl) groups"/>
    <property type="evidence" value="ECO:0007669"/>
    <property type="project" value="InterPro"/>
</dbReference>
<protein>
    <submittedName>
        <fullName evidence="6">UbiA prenyltransferase</fullName>
    </submittedName>
</protein>
<proteinExistence type="predicted"/>
<feature type="transmembrane region" description="Helical" evidence="5">
    <location>
        <begin position="279"/>
        <end position="301"/>
    </location>
</feature>
<gene>
    <name evidence="6" type="ORF">OP10G_4040</name>
</gene>
<reference evidence="6 7" key="1">
    <citation type="journal article" date="2014" name="PLoS ONE">
        <title>The first complete genome sequence of the class fimbriimonadia in the phylum armatimonadetes.</title>
        <authorList>
            <person name="Hu Z.Y."/>
            <person name="Wang Y.Z."/>
            <person name="Im W.T."/>
            <person name="Wang S.Y."/>
            <person name="Zhao G.P."/>
            <person name="Zheng H.J."/>
            <person name="Quan Z.X."/>
        </authorList>
    </citation>
    <scope>NUCLEOTIDE SEQUENCE [LARGE SCALE GENOMIC DNA]</scope>
    <source>
        <strain evidence="6">Gsoil 348</strain>
    </source>
</reference>
<dbReference type="HOGENOM" id="CLU_029423_0_1_0"/>
<dbReference type="EMBL" id="CP007139">
    <property type="protein sequence ID" value="AIE87408.1"/>
    <property type="molecule type" value="Genomic_DNA"/>
</dbReference>
<evidence type="ECO:0000256" key="5">
    <source>
        <dbReference type="SAM" id="Phobius"/>
    </source>
</evidence>
<comment type="subcellular location">
    <subcellularLocation>
        <location evidence="1">Membrane</location>
        <topology evidence="1">Multi-pass membrane protein</topology>
    </subcellularLocation>
</comment>
<keyword evidence="4 5" id="KW-0472">Membrane</keyword>
<evidence type="ECO:0000256" key="4">
    <source>
        <dbReference type="ARBA" id="ARBA00023136"/>
    </source>
</evidence>
<feature type="transmembrane region" description="Helical" evidence="5">
    <location>
        <begin position="45"/>
        <end position="69"/>
    </location>
</feature>
<name>A0A068NV44_FIMGI</name>
<dbReference type="Gene3D" id="1.10.357.140">
    <property type="entry name" value="UbiA prenyltransferase"/>
    <property type="match status" value="1"/>
</dbReference>
<dbReference type="GO" id="GO:0016020">
    <property type="term" value="C:membrane"/>
    <property type="evidence" value="ECO:0007669"/>
    <property type="project" value="UniProtKB-SubCell"/>
</dbReference>
<dbReference type="CDD" id="cd13963">
    <property type="entry name" value="PT_UbiA_2"/>
    <property type="match status" value="1"/>
</dbReference>
<feature type="transmembrane region" description="Helical" evidence="5">
    <location>
        <begin position="209"/>
        <end position="229"/>
    </location>
</feature>
<dbReference type="KEGG" id="fgi:OP10G_4040"/>
<dbReference type="eggNOG" id="COG0382">
    <property type="taxonomic scope" value="Bacteria"/>
</dbReference>
<organism evidence="6 7">
    <name type="scientific">Fimbriimonas ginsengisoli Gsoil 348</name>
    <dbReference type="NCBI Taxonomy" id="661478"/>
    <lineage>
        <taxon>Bacteria</taxon>
        <taxon>Bacillati</taxon>
        <taxon>Armatimonadota</taxon>
        <taxon>Fimbriimonadia</taxon>
        <taxon>Fimbriimonadales</taxon>
        <taxon>Fimbriimonadaceae</taxon>
        <taxon>Fimbriimonas</taxon>
    </lineage>
</organism>
<keyword evidence="6" id="KW-0808">Transferase</keyword>
<sequence length="304" mass="33269">MAPRSSGVALIKSVVKLIRPKQWAKNLLVFAALLFTAGYHHPDLILRSVAAFFAMSMLSSCTYVFNDLIDIKRDRMHPKKRFRPLASGALSKESGVALGTGLLFAGVLVAFGLGKGPIVIAIVYLGMQVLYNWRLKHTPIADVFTIAVGFVLRAVLGAAAIKVLISGWLLFCTGALALMLGFAKRRNEFILQGEDRSSSRESLVHYNRAALDAIVIMFAAGAAMCYGIYTLQSQTAHKYPALILTSIFVFYGITRYILLIFTIDEGGEPADVLFKDRHIIACVILFVISAVLAMSGLRLPILEQ</sequence>
<evidence type="ECO:0000256" key="1">
    <source>
        <dbReference type="ARBA" id="ARBA00004141"/>
    </source>
</evidence>
<feature type="transmembrane region" description="Helical" evidence="5">
    <location>
        <begin position="140"/>
        <end position="159"/>
    </location>
</feature>
<keyword evidence="7" id="KW-1185">Reference proteome</keyword>
<dbReference type="STRING" id="661478.OP10G_4040"/>
<dbReference type="PANTHER" id="PTHR42723:SF1">
    <property type="entry name" value="CHLOROPHYLL SYNTHASE, CHLOROPLASTIC"/>
    <property type="match status" value="1"/>
</dbReference>
<dbReference type="InterPro" id="IPR044878">
    <property type="entry name" value="UbiA_sf"/>
</dbReference>
<evidence type="ECO:0000256" key="3">
    <source>
        <dbReference type="ARBA" id="ARBA00022989"/>
    </source>
</evidence>
<keyword evidence="2 5" id="KW-0812">Transmembrane</keyword>
<dbReference type="InterPro" id="IPR000537">
    <property type="entry name" value="UbiA_prenyltransferase"/>
</dbReference>